<evidence type="ECO:0000313" key="13">
    <source>
        <dbReference type="EMBL" id="TKA33161.1"/>
    </source>
</evidence>
<evidence type="ECO:0000256" key="9">
    <source>
        <dbReference type="ARBA" id="ARBA00048679"/>
    </source>
</evidence>
<dbReference type="SUPFAM" id="SSF56112">
    <property type="entry name" value="Protein kinase-like (PK-like)"/>
    <property type="match status" value="1"/>
</dbReference>
<feature type="domain" description="Protein kinase" evidence="12">
    <location>
        <begin position="277"/>
        <end position="571"/>
    </location>
</feature>
<feature type="region of interest" description="Disordered" evidence="11">
    <location>
        <begin position="591"/>
        <end position="1163"/>
    </location>
</feature>
<dbReference type="GO" id="GO:0035556">
    <property type="term" value="P:intracellular signal transduction"/>
    <property type="evidence" value="ECO:0007669"/>
    <property type="project" value="TreeGrafter"/>
</dbReference>
<evidence type="ECO:0000256" key="7">
    <source>
        <dbReference type="ARBA" id="ARBA00022840"/>
    </source>
</evidence>
<comment type="caution">
    <text evidence="13">The sequence shown here is derived from an EMBL/GenBank/DDBJ whole genome shotgun (WGS) entry which is preliminary data.</text>
</comment>
<feature type="compositionally biased region" description="Polar residues" evidence="11">
    <location>
        <begin position="744"/>
        <end position="761"/>
    </location>
</feature>
<feature type="compositionally biased region" description="Low complexity" evidence="11">
    <location>
        <begin position="961"/>
        <end position="973"/>
    </location>
</feature>
<protein>
    <recommendedName>
        <fullName evidence="1">non-specific serine/threonine protein kinase</fullName>
        <ecNumber evidence="1">2.7.11.1</ecNumber>
    </recommendedName>
</protein>
<dbReference type="InterPro" id="IPR017441">
    <property type="entry name" value="Protein_kinase_ATP_BS"/>
</dbReference>
<dbReference type="PANTHER" id="PTHR24346">
    <property type="entry name" value="MAP/MICROTUBULE AFFINITY-REGULATING KINASE"/>
    <property type="match status" value="1"/>
</dbReference>
<feature type="compositionally biased region" description="Polar residues" evidence="11">
    <location>
        <begin position="243"/>
        <end position="257"/>
    </location>
</feature>
<dbReference type="GO" id="GO:0005737">
    <property type="term" value="C:cytoplasm"/>
    <property type="evidence" value="ECO:0007669"/>
    <property type="project" value="TreeGrafter"/>
</dbReference>
<sequence>MSSAAVQHNPPLQYDYDPASQGRDRFASNPSASPPSSRQAGRAGSTGNASSPNTPQQSHFGSPSGSAAMSTSRAQGVGQSPPMDVMTNSTYAQFYPDQSASSMPNAALPIRTSSQQASSSSAYDSSRYSSRGYQSVGYDGSEGERAGASESAHGQQHQSPSAPNNGRSQRTRPAPVSSRSSNAVGQPPVDTSLPRENSAIINRIVVDDPNSDAARESARVAEARPNRAGEGSTAVPGTHMGRDQSSQDAQAVQPQQRSRQEHLRHSSHKKEVKFGDYILGQTLGEGEFGKVKMGWKKDSTVQVAIKLIRKESLAGNATRLPKIYREIAILRELQHPNIVRLHEFVETERHMGIILEYASGGELFDFILNQRYLKDPAARRLFAQLVSGVGYLHKKGIVHRDLKLENLLLDRNRNIIITDFGFANTFNPMDELGEDVERRIQDKDFIKRERLDQIGPDSHRRGDLMQTSCGSPCYAAPELVVSDGLYTGRKVDVWSCGVILYAMLAGYLPFDDDPANPEGDNINLLYKYIVSTPLTFPEYVTPHARDLLRRILVPDPRRRADLFEVARHSWLSEFSHVVGFIGSSTKSDRDIASSALQQGAEPTIGRSASVREPGSRSPAPMSAGGPVKPPPTAHTDDEGRSKQRDAKRRTVQVEYVAPQGATARGEPASQAPPVAVGRTRARGDGTGPVEVTSTSAVPRKEVPSQAMPPPSRPGKDQSRPDSIAFASPPTSSARPNTGGGRLSSRGNSYSQPAAATSSNETAHGRFSQPKPTAGYIISSPNQSDRGEDSSRPVSQHNLAQFQGQQQEQDSAPRNGHKRSSTLGSIGDRLLGRSNSRRSSKGTEPATTPVQSEKRDRKYPPVSMRNAVMNNTDDATPRPSTDSKRRPSFNFGRKNSDTPSDRRSSRRFSFLPNNFSFGSLGGAGAGGKKDAPYNSDAPIHRHDSQQRASRPQSKGMAFGRGQSPSSSHDTSQSTIPLHYDDSREAARAGRRQSQPYAALPQHIRQDTRYDKALPPQPPDGPPAPDKKRYRDDGYGGNLLDSSSRQQEPVGRYYATQESLDRRHPQSQSRSEYPNNNTNNNQNFSSAARPSPKSPQQQQQHPDFVGAGFNQTSPLNTDGRSSQQQIRPQQRKFGDAYDQGHAGSSSGARRVMDFFRRRGKDRSMA</sequence>
<dbReference type="PANTHER" id="PTHR24346:SF110">
    <property type="entry name" value="NON-SPECIFIC SERINE_THREONINE PROTEIN KINASE"/>
    <property type="match status" value="1"/>
</dbReference>
<feature type="compositionally biased region" description="Polar residues" evidence="11">
    <location>
        <begin position="152"/>
        <end position="168"/>
    </location>
</feature>
<keyword evidence="2" id="KW-0723">Serine/threonine-protein kinase</keyword>
<dbReference type="Proteomes" id="UP000308549">
    <property type="component" value="Unassembled WGS sequence"/>
</dbReference>
<dbReference type="InterPro" id="IPR011009">
    <property type="entry name" value="Kinase-like_dom_sf"/>
</dbReference>
<evidence type="ECO:0000256" key="6">
    <source>
        <dbReference type="ARBA" id="ARBA00022777"/>
    </source>
</evidence>
<dbReference type="GO" id="GO:0045033">
    <property type="term" value="P:peroxisome inheritance"/>
    <property type="evidence" value="ECO:0007669"/>
    <property type="project" value="UniProtKB-ARBA"/>
</dbReference>
<feature type="compositionally biased region" description="Basic and acidic residues" evidence="11">
    <location>
        <begin position="213"/>
        <end position="227"/>
    </location>
</feature>
<feature type="region of interest" description="Disordered" evidence="11">
    <location>
        <begin position="1"/>
        <end position="268"/>
    </location>
</feature>
<dbReference type="FunFam" id="3.30.200.20:FF:000042">
    <property type="entry name" value="Aurora kinase A"/>
    <property type="match status" value="1"/>
</dbReference>
<evidence type="ECO:0000256" key="5">
    <source>
        <dbReference type="ARBA" id="ARBA00022741"/>
    </source>
</evidence>
<dbReference type="InterPro" id="IPR008271">
    <property type="entry name" value="Ser/Thr_kinase_AS"/>
</dbReference>
<feature type="compositionally biased region" description="Basic and acidic residues" evidence="11">
    <location>
        <begin position="893"/>
        <end position="902"/>
    </location>
</feature>
<keyword evidence="4" id="KW-0808">Transferase</keyword>
<feature type="compositionally biased region" description="Polar residues" evidence="11">
    <location>
        <begin position="86"/>
        <end position="104"/>
    </location>
</feature>
<evidence type="ECO:0000256" key="11">
    <source>
        <dbReference type="SAM" id="MobiDB-lite"/>
    </source>
</evidence>
<accession>A0A4U0UCE0</accession>
<dbReference type="AlphaFoldDB" id="A0A4U0UCE0"/>
<organism evidence="13 14">
    <name type="scientific">Salinomyces thailandicus</name>
    <dbReference type="NCBI Taxonomy" id="706561"/>
    <lineage>
        <taxon>Eukaryota</taxon>
        <taxon>Fungi</taxon>
        <taxon>Dikarya</taxon>
        <taxon>Ascomycota</taxon>
        <taxon>Pezizomycotina</taxon>
        <taxon>Dothideomycetes</taxon>
        <taxon>Dothideomycetidae</taxon>
        <taxon>Mycosphaerellales</taxon>
        <taxon>Teratosphaeriaceae</taxon>
        <taxon>Salinomyces</taxon>
    </lineage>
</organism>
<feature type="compositionally biased region" description="Polar residues" evidence="11">
    <location>
        <begin position="791"/>
        <end position="811"/>
    </location>
</feature>
<evidence type="ECO:0000256" key="8">
    <source>
        <dbReference type="ARBA" id="ARBA00047899"/>
    </source>
</evidence>
<comment type="catalytic activity">
    <reaction evidence="9">
        <text>L-seryl-[protein] + ATP = O-phospho-L-seryl-[protein] + ADP + H(+)</text>
        <dbReference type="Rhea" id="RHEA:17989"/>
        <dbReference type="Rhea" id="RHEA-COMP:9863"/>
        <dbReference type="Rhea" id="RHEA-COMP:11604"/>
        <dbReference type="ChEBI" id="CHEBI:15378"/>
        <dbReference type="ChEBI" id="CHEBI:29999"/>
        <dbReference type="ChEBI" id="CHEBI:30616"/>
        <dbReference type="ChEBI" id="CHEBI:83421"/>
        <dbReference type="ChEBI" id="CHEBI:456216"/>
        <dbReference type="EC" id="2.7.11.1"/>
    </reaction>
</comment>
<gene>
    <name evidence="13" type="ORF">B0A50_00714</name>
</gene>
<dbReference type="EC" id="2.7.11.1" evidence="1"/>
<evidence type="ECO:0000256" key="2">
    <source>
        <dbReference type="ARBA" id="ARBA00022527"/>
    </source>
</evidence>
<dbReference type="InterPro" id="IPR000719">
    <property type="entry name" value="Prot_kinase_dom"/>
</dbReference>
<comment type="catalytic activity">
    <reaction evidence="8">
        <text>L-threonyl-[protein] + ATP = O-phospho-L-threonyl-[protein] + ADP + H(+)</text>
        <dbReference type="Rhea" id="RHEA:46608"/>
        <dbReference type="Rhea" id="RHEA-COMP:11060"/>
        <dbReference type="Rhea" id="RHEA-COMP:11605"/>
        <dbReference type="ChEBI" id="CHEBI:15378"/>
        <dbReference type="ChEBI" id="CHEBI:30013"/>
        <dbReference type="ChEBI" id="CHEBI:30616"/>
        <dbReference type="ChEBI" id="CHEBI:61977"/>
        <dbReference type="ChEBI" id="CHEBI:456216"/>
        <dbReference type="EC" id="2.7.11.1"/>
    </reaction>
</comment>
<dbReference type="SMART" id="SM00220">
    <property type="entry name" value="S_TKc"/>
    <property type="match status" value="1"/>
</dbReference>
<keyword evidence="14" id="KW-1185">Reference proteome</keyword>
<feature type="compositionally biased region" description="Basic and acidic residues" evidence="11">
    <location>
        <begin position="634"/>
        <end position="644"/>
    </location>
</feature>
<evidence type="ECO:0000256" key="3">
    <source>
        <dbReference type="ARBA" id="ARBA00022553"/>
    </source>
</evidence>
<evidence type="ECO:0000256" key="1">
    <source>
        <dbReference type="ARBA" id="ARBA00012513"/>
    </source>
</evidence>
<feature type="compositionally biased region" description="Low complexity" evidence="11">
    <location>
        <begin position="113"/>
        <end position="135"/>
    </location>
</feature>
<dbReference type="Pfam" id="PF00069">
    <property type="entry name" value="Pkinase"/>
    <property type="match status" value="1"/>
</dbReference>
<dbReference type="PROSITE" id="PS50011">
    <property type="entry name" value="PROTEIN_KINASE_DOM"/>
    <property type="match status" value="1"/>
</dbReference>
<proteinExistence type="predicted"/>
<evidence type="ECO:0000313" key="14">
    <source>
        <dbReference type="Proteomes" id="UP000308549"/>
    </source>
</evidence>
<feature type="compositionally biased region" description="Low complexity" evidence="11">
    <location>
        <begin position="906"/>
        <end position="917"/>
    </location>
</feature>
<feature type="compositionally biased region" description="Pro residues" evidence="11">
    <location>
        <begin position="1013"/>
        <end position="1022"/>
    </location>
</feature>
<feature type="compositionally biased region" description="Basic and acidic residues" evidence="11">
    <location>
        <begin position="977"/>
        <end position="986"/>
    </location>
</feature>
<keyword evidence="3" id="KW-0597">Phosphoprotein</keyword>
<feature type="compositionally biased region" description="Polar residues" evidence="11">
    <location>
        <begin position="1107"/>
        <end position="1117"/>
    </location>
</feature>
<dbReference type="OrthoDB" id="193931at2759"/>
<keyword evidence="6" id="KW-0418">Kinase</keyword>
<reference evidence="13 14" key="1">
    <citation type="submission" date="2017-03" db="EMBL/GenBank/DDBJ databases">
        <title>Genomes of endolithic fungi from Antarctica.</title>
        <authorList>
            <person name="Coleine C."/>
            <person name="Masonjones S."/>
            <person name="Stajich J.E."/>
        </authorList>
    </citation>
    <scope>NUCLEOTIDE SEQUENCE [LARGE SCALE GENOMIC DNA]</scope>
    <source>
        <strain evidence="13 14">CCFEE 6315</strain>
    </source>
</reference>
<evidence type="ECO:0000259" key="12">
    <source>
        <dbReference type="PROSITE" id="PS50011"/>
    </source>
</evidence>
<dbReference type="GO" id="GO:0004674">
    <property type="term" value="F:protein serine/threonine kinase activity"/>
    <property type="evidence" value="ECO:0007669"/>
    <property type="project" value="UniProtKB-KW"/>
</dbReference>
<keyword evidence="5 10" id="KW-0547">Nucleotide-binding</keyword>
<dbReference type="GO" id="GO:0000011">
    <property type="term" value="P:vacuole inheritance"/>
    <property type="evidence" value="ECO:0007669"/>
    <property type="project" value="UniProtKB-ARBA"/>
</dbReference>
<feature type="compositionally biased region" description="Basic and acidic residues" evidence="11">
    <location>
        <begin position="1023"/>
        <end position="1032"/>
    </location>
</feature>
<feature type="compositionally biased region" description="Low complexity" evidence="11">
    <location>
        <begin position="1073"/>
        <end position="1100"/>
    </location>
</feature>
<dbReference type="Gene3D" id="1.10.510.10">
    <property type="entry name" value="Transferase(Phosphotransferase) domain 1"/>
    <property type="match status" value="1"/>
</dbReference>
<evidence type="ECO:0000256" key="10">
    <source>
        <dbReference type="PROSITE-ProRule" id="PRU10141"/>
    </source>
</evidence>
<feature type="binding site" evidence="10">
    <location>
        <position position="310"/>
    </location>
    <ligand>
        <name>ATP</name>
        <dbReference type="ChEBI" id="CHEBI:30616"/>
    </ligand>
</feature>
<name>A0A4U0UCE0_9PEZI</name>
<dbReference type="PROSITE" id="PS00107">
    <property type="entry name" value="PROTEIN_KINASE_ATP"/>
    <property type="match status" value="1"/>
</dbReference>
<dbReference type="FunFam" id="1.10.510.10:FF:000397">
    <property type="entry name" value="Serine/threonine-protein kinase KIN4"/>
    <property type="match status" value="1"/>
</dbReference>
<evidence type="ECO:0000256" key="4">
    <source>
        <dbReference type="ARBA" id="ARBA00022679"/>
    </source>
</evidence>
<dbReference type="GO" id="GO:0005524">
    <property type="term" value="F:ATP binding"/>
    <property type="evidence" value="ECO:0007669"/>
    <property type="project" value="UniProtKB-UniRule"/>
</dbReference>
<dbReference type="EMBL" id="NAJL01000003">
    <property type="protein sequence ID" value="TKA33161.1"/>
    <property type="molecule type" value="Genomic_DNA"/>
</dbReference>
<feature type="compositionally biased region" description="Low complexity" evidence="11">
    <location>
        <begin position="27"/>
        <end position="37"/>
    </location>
</feature>
<feature type="compositionally biased region" description="Polar residues" evidence="11">
    <location>
        <begin position="867"/>
        <end position="879"/>
    </location>
</feature>
<feature type="compositionally biased region" description="Basic and acidic residues" evidence="11">
    <location>
        <begin position="1148"/>
        <end position="1163"/>
    </location>
</feature>
<feature type="compositionally biased region" description="Polar residues" evidence="11">
    <location>
        <begin position="45"/>
        <end position="78"/>
    </location>
</feature>
<keyword evidence="7 10" id="KW-0067">ATP-binding</keyword>
<dbReference type="PROSITE" id="PS00108">
    <property type="entry name" value="PROTEIN_KINASE_ST"/>
    <property type="match status" value="1"/>
</dbReference>